<keyword evidence="7" id="KW-1185">Reference proteome</keyword>
<dbReference type="Gene3D" id="3.90.640.10">
    <property type="entry name" value="Actin, Chain A, domain 4"/>
    <property type="match status" value="1"/>
</dbReference>
<dbReference type="SUPFAM" id="SSF100920">
    <property type="entry name" value="Heat shock protein 70kD (HSP70), peptide-binding domain"/>
    <property type="match status" value="1"/>
</dbReference>
<dbReference type="InterPro" id="IPR013126">
    <property type="entry name" value="Hsp_70_fam"/>
</dbReference>
<gene>
    <name evidence="6" type="ORF">RZS32_004020</name>
</gene>
<reference evidence="6 7" key="1">
    <citation type="submission" date="2024-02" db="EMBL/GenBank/DDBJ databases">
        <title>Roseovarius strain W115 nov., isolated from a marine algae.</title>
        <authorList>
            <person name="Lee M.W."/>
            <person name="Lee J.K."/>
            <person name="Kim J.M."/>
            <person name="Choi D.G."/>
            <person name="Baek J.H."/>
            <person name="Bayburt H."/>
            <person name="Jung J.J."/>
            <person name="Han D.M."/>
            <person name="Jeon C.O."/>
        </authorList>
    </citation>
    <scope>NUCLEOTIDE SEQUENCE [LARGE SCALE GENOMIC DNA]</scope>
    <source>
        <strain evidence="6 7">W115</strain>
    </source>
</reference>
<evidence type="ECO:0000256" key="3">
    <source>
        <dbReference type="ARBA" id="ARBA00022840"/>
    </source>
</evidence>
<dbReference type="PROSITE" id="PS00329">
    <property type="entry name" value="HSP70_2"/>
    <property type="match status" value="1"/>
</dbReference>
<evidence type="ECO:0000313" key="7">
    <source>
        <dbReference type="Proteomes" id="UP001281305"/>
    </source>
</evidence>
<accession>A0ABZ2TLQ0</accession>
<organism evidence="6 7">
    <name type="scientific">Roseovarius rhodophyticola</name>
    <dbReference type="NCBI Taxonomy" id="3080827"/>
    <lineage>
        <taxon>Bacteria</taxon>
        <taxon>Pseudomonadati</taxon>
        <taxon>Pseudomonadota</taxon>
        <taxon>Alphaproteobacteria</taxon>
        <taxon>Rhodobacterales</taxon>
        <taxon>Roseobacteraceae</taxon>
        <taxon>Roseovarius</taxon>
    </lineage>
</organism>
<dbReference type="Gene3D" id="2.60.34.10">
    <property type="entry name" value="Substrate Binding Domain Of DNAk, Chain A, domain 1"/>
    <property type="match status" value="1"/>
</dbReference>
<dbReference type="SUPFAM" id="SSF53067">
    <property type="entry name" value="Actin-like ATPase domain"/>
    <property type="match status" value="2"/>
</dbReference>
<dbReference type="RefSeq" id="WP_317055743.1">
    <property type="nucleotide sequence ID" value="NZ_CP146606.1"/>
</dbReference>
<feature type="coiled-coil region" evidence="5">
    <location>
        <begin position="225"/>
        <end position="255"/>
    </location>
</feature>
<dbReference type="InterPro" id="IPR029047">
    <property type="entry name" value="HSP70_peptide-bd_sf"/>
</dbReference>
<keyword evidence="5" id="KW-0175">Coiled coil</keyword>
<protein>
    <submittedName>
        <fullName evidence="6">Hsp70 family protein</fullName>
    </submittedName>
</protein>
<dbReference type="EMBL" id="CP146606">
    <property type="protein sequence ID" value="WYK19058.1"/>
    <property type="molecule type" value="Genomic_DNA"/>
</dbReference>
<evidence type="ECO:0000256" key="4">
    <source>
        <dbReference type="RuleBase" id="RU003322"/>
    </source>
</evidence>
<comment type="similarity">
    <text evidence="1 4">Belongs to the heat shock protein 70 family.</text>
</comment>
<proteinExistence type="inferred from homology"/>
<evidence type="ECO:0000256" key="2">
    <source>
        <dbReference type="ARBA" id="ARBA00022741"/>
    </source>
</evidence>
<keyword evidence="3 4" id="KW-0067">ATP-binding</keyword>
<dbReference type="InterPro" id="IPR043129">
    <property type="entry name" value="ATPase_NBD"/>
</dbReference>
<keyword evidence="2 4" id="KW-0547">Nucleotide-binding</keyword>
<dbReference type="PRINTS" id="PR00301">
    <property type="entry name" value="HEATSHOCK70"/>
</dbReference>
<sequence length="567" mass="61671">MVSVGIDLGTTNSLVAVYEAEGPRIIKNAIGEMLTPSVVGLADDMKTVLIGRAAQQRLVRHPEQTKALFKRMMGTNTEVKLGRKRYTAVDLSAMVLSNLKADAEADLGHTVTDAVISVPAYFNAVQRQATKDAAEIAGLNVRRLINEPTAAALANGILDRDGESTFVVLDLGGGTFDVSILEMFDGVMEVRASSGDAFLGGEDFTEALARHFCEEKGLLWKNLRANEKEMLLSTAEQLKRALERSEEATAQIELSGQTNSFTVTGDLFDQVTAHLLTRLNRPIEKSLYDADISPGDVDRVILVGGATRMSCIRSLAAKVFKKLPERTIDPDHAIALGAAVQAGLADKHEDLNDIVMTDVAPFSMGIESNHWEGKTVVAGAFAPIIERNTILPASRRQFFSTAMDQQTKIEVRVFQGESAIAQDNVPLGMLMVPVPPGPKGKEAIEVRFTYDVSGLLAVDVKVLSIGKTVSTVIDNLAEAMSDSEKAKRLKAMEALKVNARDDAANIALIEGIKHLHEMLLGEDRQALMSILARFETALETQDPSVIERERKEISDLIVQIEARFVQH</sequence>
<dbReference type="Proteomes" id="UP001281305">
    <property type="component" value="Chromosome"/>
</dbReference>
<name>A0ABZ2TLQ0_9RHOB</name>
<dbReference type="Pfam" id="PF00012">
    <property type="entry name" value="HSP70"/>
    <property type="match status" value="2"/>
</dbReference>
<evidence type="ECO:0000256" key="5">
    <source>
        <dbReference type="SAM" id="Coils"/>
    </source>
</evidence>
<evidence type="ECO:0000256" key="1">
    <source>
        <dbReference type="ARBA" id="ARBA00007381"/>
    </source>
</evidence>
<dbReference type="InterPro" id="IPR018181">
    <property type="entry name" value="Heat_shock_70_CS"/>
</dbReference>
<dbReference type="PANTHER" id="PTHR19375">
    <property type="entry name" value="HEAT SHOCK PROTEIN 70KDA"/>
    <property type="match status" value="1"/>
</dbReference>
<dbReference type="PROSITE" id="PS00297">
    <property type="entry name" value="HSP70_1"/>
    <property type="match status" value="1"/>
</dbReference>
<evidence type="ECO:0000313" key="6">
    <source>
        <dbReference type="EMBL" id="WYK19058.1"/>
    </source>
</evidence>
<dbReference type="Gene3D" id="3.30.420.40">
    <property type="match status" value="2"/>
</dbReference>